<name>A0A1M4SH62_9GAMM</name>
<protein>
    <recommendedName>
        <fullName evidence="3">DUF2496 domain-containing protein</fullName>
    </recommendedName>
</protein>
<dbReference type="AlphaFoldDB" id="A0A1M4SH62"/>
<proteinExistence type="predicted"/>
<dbReference type="Proteomes" id="UP000184517">
    <property type="component" value="Unassembled WGS sequence"/>
</dbReference>
<dbReference type="EMBL" id="FQVF01000002">
    <property type="protein sequence ID" value="SHE31529.1"/>
    <property type="molecule type" value="Genomic_DNA"/>
</dbReference>
<accession>A0A1M4SH62</accession>
<dbReference type="InterPro" id="IPR019630">
    <property type="entry name" value="DUF2496_YbaM-rel"/>
</dbReference>
<evidence type="ECO:0000313" key="2">
    <source>
        <dbReference type="Proteomes" id="UP000184517"/>
    </source>
</evidence>
<dbReference type="RefSeq" id="WP_072837720.1">
    <property type="nucleotide sequence ID" value="NZ_FQVF01000002.1"/>
</dbReference>
<evidence type="ECO:0008006" key="3">
    <source>
        <dbReference type="Google" id="ProtNLM"/>
    </source>
</evidence>
<reference evidence="2" key="1">
    <citation type="submission" date="2016-11" db="EMBL/GenBank/DDBJ databases">
        <authorList>
            <person name="Varghese N."/>
            <person name="Submissions S."/>
        </authorList>
    </citation>
    <scope>NUCLEOTIDE SEQUENCE [LARGE SCALE GENOMIC DNA]</scope>
    <source>
        <strain evidence="2">DSM 16579</strain>
    </source>
</reference>
<keyword evidence="2" id="KW-1185">Reference proteome</keyword>
<gene>
    <name evidence="1" type="ORF">SAMN02745753_00034</name>
</gene>
<dbReference type="STRING" id="1122206.SAMN02745753_00034"/>
<organism evidence="1 2">
    <name type="scientific">Marinomonas polaris DSM 16579</name>
    <dbReference type="NCBI Taxonomy" id="1122206"/>
    <lineage>
        <taxon>Bacteria</taxon>
        <taxon>Pseudomonadati</taxon>
        <taxon>Pseudomonadota</taxon>
        <taxon>Gammaproteobacteria</taxon>
        <taxon>Oceanospirillales</taxon>
        <taxon>Oceanospirillaceae</taxon>
        <taxon>Marinomonas</taxon>
    </lineage>
</organism>
<dbReference type="Pfam" id="PF10689">
    <property type="entry name" value="DUF2496"/>
    <property type="match status" value="1"/>
</dbReference>
<sequence length="65" mass="7134">MSLDHAPDHIKLAVDLIELLESHDIDPSVAVGALTIALRDFQAKLERIDKEQAKLENTDKKVSGA</sequence>
<evidence type="ECO:0000313" key="1">
    <source>
        <dbReference type="EMBL" id="SHE31529.1"/>
    </source>
</evidence>
<dbReference type="OrthoDB" id="6197868at2"/>